<dbReference type="EMBL" id="OX596092">
    <property type="protein sequence ID" value="CAI9713033.1"/>
    <property type="molecule type" value="Genomic_DNA"/>
</dbReference>
<protein>
    <submittedName>
        <fullName evidence="1">Uncharacterized protein</fullName>
    </submittedName>
</protein>
<organism evidence="1 2">
    <name type="scientific">Rangifer tarandus platyrhynchus</name>
    <name type="common">Svalbard reindeer</name>
    <dbReference type="NCBI Taxonomy" id="3082113"/>
    <lineage>
        <taxon>Eukaryota</taxon>
        <taxon>Metazoa</taxon>
        <taxon>Chordata</taxon>
        <taxon>Craniata</taxon>
        <taxon>Vertebrata</taxon>
        <taxon>Euteleostomi</taxon>
        <taxon>Mammalia</taxon>
        <taxon>Eutheria</taxon>
        <taxon>Laurasiatheria</taxon>
        <taxon>Artiodactyla</taxon>
        <taxon>Ruminantia</taxon>
        <taxon>Pecora</taxon>
        <taxon>Cervidae</taxon>
        <taxon>Odocoileinae</taxon>
        <taxon>Rangifer</taxon>
    </lineage>
</organism>
<reference evidence="1" key="1">
    <citation type="submission" date="2023-05" db="EMBL/GenBank/DDBJ databases">
        <authorList>
            <consortium name="ELIXIR-Norway"/>
        </authorList>
    </citation>
    <scope>NUCLEOTIDE SEQUENCE</scope>
</reference>
<name>A0ACB0FIX2_RANTA</name>
<accession>A0ACB0FIX2</accession>
<dbReference type="Proteomes" id="UP001162501">
    <property type="component" value="Chromosome 8"/>
</dbReference>
<gene>
    <name evidence="1" type="ORF">MRATA1EN3_LOCUS24246</name>
</gene>
<evidence type="ECO:0000313" key="2">
    <source>
        <dbReference type="Proteomes" id="UP001162501"/>
    </source>
</evidence>
<proteinExistence type="predicted"/>
<evidence type="ECO:0000313" key="1">
    <source>
        <dbReference type="EMBL" id="CAI9713033.1"/>
    </source>
</evidence>
<sequence>MAAGNKENPHRAYLRVAQRREAGDGKREELESLRPRHPARARRRQRRGDRNTNPEGLGSPHACRRNCPNYRGDITHASLSHFLWPPEVREGKTRILRPQGNGTCAEALLMPKSPSASSLRIGRKLVSTQLPSDRSDNSAAPARKR</sequence>